<dbReference type="SUPFAM" id="SSF110296">
    <property type="entry name" value="Oligoxyloglucan reducing end-specific cellobiohydrolase"/>
    <property type="match status" value="1"/>
</dbReference>
<reference evidence="1 2" key="1">
    <citation type="submission" date="2020-08" db="EMBL/GenBank/DDBJ databases">
        <title>Sequencing the genomes of 1000 actinobacteria strains.</title>
        <authorList>
            <person name="Klenk H.-P."/>
        </authorList>
    </citation>
    <scope>NUCLEOTIDE SEQUENCE [LARGE SCALE GENOMIC DNA]</scope>
    <source>
        <strain evidence="1 2">DSM 24947</strain>
    </source>
</reference>
<dbReference type="CDD" id="cd15482">
    <property type="entry name" value="Sialidase_non-viral"/>
    <property type="match status" value="1"/>
</dbReference>
<gene>
    <name evidence="1" type="ORF">BKA24_003037</name>
</gene>
<dbReference type="Proteomes" id="UP000573729">
    <property type="component" value="Unassembled WGS sequence"/>
</dbReference>
<dbReference type="RefSeq" id="WP_184220172.1">
    <property type="nucleotide sequence ID" value="NZ_JACHMD010000001.1"/>
</dbReference>
<dbReference type="InterPro" id="IPR015943">
    <property type="entry name" value="WD40/YVTN_repeat-like_dom_sf"/>
</dbReference>
<dbReference type="AlphaFoldDB" id="A0A7W7BVF6"/>
<dbReference type="Gene3D" id="2.130.10.10">
    <property type="entry name" value="YVTN repeat-like/Quinoprotein amine dehydrogenase"/>
    <property type="match status" value="1"/>
</dbReference>
<proteinExistence type="predicted"/>
<keyword evidence="2" id="KW-1185">Reference proteome</keyword>
<dbReference type="EMBL" id="JACHMD010000001">
    <property type="protein sequence ID" value="MBB4668328.1"/>
    <property type="molecule type" value="Genomic_DNA"/>
</dbReference>
<organism evidence="1 2">
    <name type="scientific">Microbacterium marinum</name>
    <dbReference type="NCBI Taxonomy" id="421115"/>
    <lineage>
        <taxon>Bacteria</taxon>
        <taxon>Bacillati</taxon>
        <taxon>Actinomycetota</taxon>
        <taxon>Actinomycetes</taxon>
        <taxon>Micrococcales</taxon>
        <taxon>Microbacteriaceae</taxon>
        <taxon>Microbacterium</taxon>
    </lineage>
</organism>
<name>A0A7W7BVF6_9MICO</name>
<protein>
    <submittedName>
        <fullName evidence="1">Photosystem II stability/assembly factor-like uncharacterized protein</fullName>
    </submittedName>
</protein>
<accession>A0A7W7BVF6</accession>
<sequence length="186" mass="19132">MVTRDVPPAFRSNLGEGNLGIIRSRDGGTTWEPVSFTGEKDFHVLTAGPDGTLYGQETGSAQMLASADLGATWTSTGATLLAFALVVDATGRIIATTPDGPQVSSDHGATFVPLPDSPIMSLIAVSPDGQQLIGVGSKGILWSSTTRDPSWRNIGTAHGNAQAITVTDAGDILIVDDSGLSLLPST</sequence>
<comment type="caution">
    <text evidence="1">The sequence shown here is derived from an EMBL/GenBank/DDBJ whole genome shotgun (WGS) entry which is preliminary data.</text>
</comment>
<evidence type="ECO:0000313" key="2">
    <source>
        <dbReference type="Proteomes" id="UP000573729"/>
    </source>
</evidence>
<evidence type="ECO:0000313" key="1">
    <source>
        <dbReference type="EMBL" id="MBB4668328.1"/>
    </source>
</evidence>